<dbReference type="OrthoDB" id="2913746at2759"/>
<evidence type="ECO:0000259" key="2">
    <source>
        <dbReference type="Pfam" id="PF01823"/>
    </source>
</evidence>
<feature type="domain" description="MACPF" evidence="2">
    <location>
        <begin position="604"/>
        <end position="670"/>
    </location>
</feature>
<dbReference type="EMBL" id="JACAZH010000022">
    <property type="protein sequence ID" value="KAF7343720.1"/>
    <property type="molecule type" value="Genomic_DNA"/>
</dbReference>
<organism evidence="4 5">
    <name type="scientific">Mycena sanguinolenta</name>
    <dbReference type="NCBI Taxonomy" id="230812"/>
    <lineage>
        <taxon>Eukaryota</taxon>
        <taxon>Fungi</taxon>
        <taxon>Dikarya</taxon>
        <taxon>Basidiomycota</taxon>
        <taxon>Agaricomycotina</taxon>
        <taxon>Agaricomycetes</taxon>
        <taxon>Agaricomycetidae</taxon>
        <taxon>Agaricales</taxon>
        <taxon>Marasmiineae</taxon>
        <taxon>Mycenaceae</taxon>
        <taxon>Mycena</taxon>
    </lineage>
</organism>
<protein>
    <submittedName>
        <fullName evidence="4">MAC/Perforin domain-containing protein</fullName>
    </submittedName>
</protein>
<accession>A0A8H7CMZ6</accession>
<reference evidence="4" key="1">
    <citation type="submission" date="2020-05" db="EMBL/GenBank/DDBJ databases">
        <title>Mycena genomes resolve the evolution of fungal bioluminescence.</title>
        <authorList>
            <person name="Tsai I.J."/>
        </authorList>
    </citation>
    <scope>NUCLEOTIDE SEQUENCE</scope>
    <source>
        <strain evidence="4">160909Yilan</strain>
    </source>
</reference>
<gene>
    <name evidence="4" type="ORF">MSAN_01952300</name>
</gene>
<dbReference type="InterPro" id="IPR027417">
    <property type="entry name" value="P-loop_NTPase"/>
</dbReference>
<dbReference type="Gene3D" id="3.40.50.300">
    <property type="entry name" value="P-loop containing nucleotide triphosphate hydrolases"/>
    <property type="match status" value="1"/>
</dbReference>
<name>A0A8H7CMZ6_9AGAR</name>
<keyword evidence="5" id="KW-1185">Reference proteome</keyword>
<evidence type="ECO:0000313" key="5">
    <source>
        <dbReference type="Proteomes" id="UP000623467"/>
    </source>
</evidence>
<evidence type="ECO:0000259" key="3">
    <source>
        <dbReference type="Pfam" id="PF04548"/>
    </source>
</evidence>
<dbReference type="Proteomes" id="UP000623467">
    <property type="component" value="Unassembled WGS sequence"/>
</dbReference>
<comment type="caution">
    <text evidence="4">The sequence shown here is derived from an EMBL/GenBank/DDBJ whole genome shotgun (WGS) entry which is preliminary data.</text>
</comment>
<evidence type="ECO:0000313" key="4">
    <source>
        <dbReference type="EMBL" id="KAF7343720.1"/>
    </source>
</evidence>
<dbReference type="AlphaFoldDB" id="A0A8H7CMZ6"/>
<dbReference type="SUPFAM" id="SSF52540">
    <property type="entry name" value="P-loop containing nucleoside triphosphate hydrolases"/>
    <property type="match status" value="1"/>
</dbReference>
<dbReference type="InterPro" id="IPR020864">
    <property type="entry name" value="MACPF"/>
</dbReference>
<sequence length="821" mass="90419">MQQQRCHITGSLALKSLVSPLSVHYFSTPKFNFWQMAPKSSILVILGSQRAAVSLAKAAHLLEAQPNNNRAKIFKHKHASKLDLSTPANHPTRVIEQYSDPTSSSCQAETLSNIEESVKTQMRNMKAEAPIRAVVFVDSDNAGEPVAFPFEPGSSFLGLEGAELLRKLVVVHSPELNFNNWLGVHMIPLDKTTEAPKEVLERALITASLKQDPAQIKDAYEFGGAATGRHSRRAVILLLGLTGHGKSKTINRLVGQDLFPMGKSTLGSTTKVIQRMTLSSFNETSAASISVAFDDTPGLEDTTYNDREANRALLYEYRKQQFPSGIYPNVILLVAAWDSITVDAHNEPHNFTSAVGKSMYNLKLSGLVDLQRPNVVVVVTKSLPTSRHSDTRSAKERDIQWNIQANRRIGIITDIQRRVFPDLHIPWEVVFIENGGGTNMSAASPTLPNGRVSHQNLFDAIRHVIERPSRNGAHDLAGYEALAMLTGAHPTKTKIDILVSKSTAGLEIPPSPPPPSERLSELIDQYFGVTYNPVHNVFGRTNVLAVKMSDVHSERIAVDYDALADLIPASQLPDIGGKDVVRSALRKYYSTSSAFQTASSTSSDTHVRTCITYQLTSNSAPTVSDEMKTVIRQLPVWSPESQEEYNEFFETYGSHVVTRVALGGLLRVVLRRTDAESPGEMHRLQAVEIFRDGGGAVAGDVTLALEAHFLGQDASGDYRATLIRWMRALETDPVFCPDDKLTHIVPLYELRGIGDKRGDLERAMSVYLEGPKAAGIAPREENVAFLQRTQRWENVQKGFKKALRAVIFTIRKGPIASNGQP</sequence>
<feature type="domain" description="AIG1-type G" evidence="3">
    <location>
        <begin position="236"/>
        <end position="344"/>
    </location>
</feature>
<evidence type="ECO:0000256" key="1">
    <source>
        <dbReference type="ARBA" id="ARBA00022741"/>
    </source>
</evidence>
<dbReference type="Pfam" id="PF04548">
    <property type="entry name" value="AIG1"/>
    <property type="match status" value="1"/>
</dbReference>
<dbReference type="GO" id="GO:0005525">
    <property type="term" value="F:GTP binding"/>
    <property type="evidence" value="ECO:0007669"/>
    <property type="project" value="InterPro"/>
</dbReference>
<proteinExistence type="predicted"/>
<dbReference type="Pfam" id="PF01823">
    <property type="entry name" value="MACPF"/>
    <property type="match status" value="1"/>
</dbReference>
<dbReference type="InterPro" id="IPR006703">
    <property type="entry name" value="G_AIG1"/>
</dbReference>
<keyword evidence="1" id="KW-0547">Nucleotide-binding</keyword>